<dbReference type="GO" id="GO:0003677">
    <property type="term" value="F:DNA binding"/>
    <property type="evidence" value="ECO:0007669"/>
    <property type="project" value="UniProtKB-KW"/>
</dbReference>
<evidence type="ECO:0000256" key="3">
    <source>
        <dbReference type="ARBA" id="ARBA00023125"/>
    </source>
</evidence>
<dbReference type="InterPro" id="IPR010998">
    <property type="entry name" value="Integrase_recombinase_N"/>
</dbReference>
<feature type="domain" description="Tyr recombinase" evidence="5">
    <location>
        <begin position="202"/>
        <end position="386"/>
    </location>
</feature>
<dbReference type="InterPro" id="IPR011010">
    <property type="entry name" value="DNA_brk_join_enz"/>
</dbReference>
<keyword evidence="7" id="KW-1185">Reference proteome</keyword>
<gene>
    <name evidence="6" type="ORF">ISN74_19340</name>
</gene>
<dbReference type="InterPro" id="IPR002104">
    <property type="entry name" value="Integrase_catalytic"/>
</dbReference>
<dbReference type="Pfam" id="PF13356">
    <property type="entry name" value="Arm-DNA-bind_3"/>
    <property type="match status" value="1"/>
</dbReference>
<evidence type="ECO:0000313" key="7">
    <source>
        <dbReference type="Proteomes" id="UP000663181"/>
    </source>
</evidence>
<proteinExistence type="inferred from homology"/>
<comment type="similarity">
    <text evidence="1">Belongs to the 'phage' integrase family.</text>
</comment>
<dbReference type="PROSITE" id="PS51898">
    <property type="entry name" value="TYR_RECOMBINASE"/>
    <property type="match status" value="1"/>
</dbReference>
<dbReference type="Proteomes" id="UP000663181">
    <property type="component" value="Chromosome"/>
</dbReference>
<sequence>MLTDAKLRALKPRDKVYRIADTNGLCIEVRPTGAKLWRYRYRHAGKASMAALGEYPGMPLAKARAERDKARSLVKRGTSPAHVAKAERATKLDQANNTFAAVALEFLAKREKEGMGANSVERGRRLVEKDLASIGNLPIVEVSAPILLAALRKMEQRGIVESAHRARGLAGQIFRYAIATGRAERNPAADLIGALERPKTKHFASIVLPSKIGELLRAIHSYQGSPATVAALKLAPLVFVRPNELRHAEWSEIDLNKATWDIAAVKMKMKQPHLVPLSDQAVVLLRELHPLTGSGKYVFPGTRSMRRPMSENTINAALRYMGFDSNTMTGHGFRAMARTVLDEELGFPVDHIEHQLAHAVKDANGRAYNRTTHLPARRKMMQAWADYLDLLKARDNVLPIRRKA</sequence>
<evidence type="ECO:0000256" key="1">
    <source>
        <dbReference type="ARBA" id="ARBA00008857"/>
    </source>
</evidence>
<dbReference type="Gene3D" id="1.10.443.10">
    <property type="entry name" value="Intergrase catalytic core"/>
    <property type="match status" value="1"/>
</dbReference>
<dbReference type="Pfam" id="PF00589">
    <property type="entry name" value="Phage_integrase"/>
    <property type="match status" value="1"/>
</dbReference>
<organism evidence="6 7">
    <name type="scientific">Dyella caseinilytica</name>
    <dbReference type="NCBI Taxonomy" id="1849581"/>
    <lineage>
        <taxon>Bacteria</taxon>
        <taxon>Pseudomonadati</taxon>
        <taxon>Pseudomonadota</taxon>
        <taxon>Gammaproteobacteria</taxon>
        <taxon>Lysobacterales</taxon>
        <taxon>Rhodanobacteraceae</taxon>
        <taxon>Dyella</taxon>
    </lineage>
</organism>
<dbReference type="InterPro" id="IPR053876">
    <property type="entry name" value="Phage_int_M"/>
</dbReference>
<evidence type="ECO:0000256" key="2">
    <source>
        <dbReference type="ARBA" id="ARBA00022908"/>
    </source>
</evidence>
<keyword evidence="3 6" id="KW-0238">DNA-binding</keyword>
<dbReference type="CDD" id="cd00801">
    <property type="entry name" value="INT_P4_C"/>
    <property type="match status" value="1"/>
</dbReference>
<evidence type="ECO:0000259" key="5">
    <source>
        <dbReference type="PROSITE" id="PS51898"/>
    </source>
</evidence>
<keyword evidence="2" id="KW-0229">DNA integration</keyword>
<reference evidence="6 7" key="1">
    <citation type="submission" date="2020-10" db="EMBL/GenBank/DDBJ databases">
        <title>Phylogeny of dyella-like bacteria.</title>
        <authorList>
            <person name="Fu J."/>
        </authorList>
    </citation>
    <scope>NUCLEOTIDE SEQUENCE [LARGE SCALE GENOMIC DNA]</scope>
    <source>
        <strain evidence="6 7">DHOB09</strain>
    </source>
</reference>
<protein>
    <submittedName>
        <fullName evidence="6">Integrase arm-type DNA-binding domain-containing protein</fullName>
    </submittedName>
</protein>
<name>A0ABX7GU42_9GAMM</name>
<dbReference type="InterPro" id="IPR050808">
    <property type="entry name" value="Phage_Integrase"/>
</dbReference>
<dbReference type="InterPro" id="IPR038488">
    <property type="entry name" value="Integrase_DNA-bd_sf"/>
</dbReference>
<dbReference type="PANTHER" id="PTHR30629:SF2">
    <property type="entry name" value="PROPHAGE INTEGRASE INTS-RELATED"/>
    <property type="match status" value="1"/>
</dbReference>
<dbReference type="Gene3D" id="1.10.150.130">
    <property type="match status" value="1"/>
</dbReference>
<accession>A0ABX7GU42</accession>
<dbReference type="InterPro" id="IPR025166">
    <property type="entry name" value="Integrase_DNA_bind_dom"/>
</dbReference>
<dbReference type="Pfam" id="PF22022">
    <property type="entry name" value="Phage_int_M"/>
    <property type="match status" value="1"/>
</dbReference>
<dbReference type="PANTHER" id="PTHR30629">
    <property type="entry name" value="PROPHAGE INTEGRASE"/>
    <property type="match status" value="1"/>
</dbReference>
<keyword evidence="4" id="KW-0233">DNA recombination</keyword>
<dbReference type="InterPro" id="IPR013762">
    <property type="entry name" value="Integrase-like_cat_sf"/>
</dbReference>
<dbReference type="RefSeq" id="WP_188795517.1">
    <property type="nucleotide sequence ID" value="NZ_BMIZ01000001.1"/>
</dbReference>
<evidence type="ECO:0000313" key="6">
    <source>
        <dbReference type="EMBL" id="QRN53536.1"/>
    </source>
</evidence>
<evidence type="ECO:0000256" key="4">
    <source>
        <dbReference type="ARBA" id="ARBA00023172"/>
    </source>
</evidence>
<dbReference type="Gene3D" id="3.30.160.390">
    <property type="entry name" value="Integrase, DNA-binding domain"/>
    <property type="match status" value="1"/>
</dbReference>
<dbReference type="EMBL" id="CP064030">
    <property type="protein sequence ID" value="QRN53536.1"/>
    <property type="molecule type" value="Genomic_DNA"/>
</dbReference>
<dbReference type="SUPFAM" id="SSF56349">
    <property type="entry name" value="DNA breaking-rejoining enzymes"/>
    <property type="match status" value="1"/>
</dbReference>